<organism evidence="2 3">
    <name type="scientific">Lymnaea stagnalis</name>
    <name type="common">Great pond snail</name>
    <name type="synonym">Helix stagnalis</name>
    <dbReference type="NCBI Taxonomy" id="6523"/>
    <lineage>
        <taxon>Eukaryota</taxon>
        <taxon>Metazoa</taxon>
        <taxon>Spiralia</taxon>
        <taxon>Lophotrochozoa</taxon>
        <taxon>Mollusca</taxon>
        <taxon>Gastropoda</taxon>
        <taxon>Heterobranchia</taxon>
        <taxon>Euthyneura</taxon>
        <taxon>Panpulmonata</taxon>
        <taxon>Hygrophila</taxon>
        <taxon>Lymnaeoidea</taxon>
        <taxon>Lymnaeidae</taxon>
        <taxon>Lymnaea</taxon>
    </lineage>
</organism>
<dbReference type="GO" id="GO:0140291">
    <property type="term" value="P:peptidyl-glutamate ADP-deribosylation"/>
    <property type="evidence" value="ECO:0007669"/>
    <property type="project" value="TreeGrafter"/>
</dbReference>
<dbReference type="Pfam" id="PF01661">
    <property type="entry name" value="Macro"/>
    <property type="match status" value="1"/>
</dbReference>
<dbReference type="Gene3D" id="3.40.220.10">
    <property type="entry name" value="Leucine Aminopeptidase, subunit E, domain 1"/>
    <property type="match status" value="1"/>
</dbReference>
<protein>
    <recommendedName>
        <fullName evidence="1">Macro domain-containing protein</fullName>
    </recommendedName>
</protein>
<sequence>MELAIKNSDLFLCNESISLAHCVSEDLTMGKGIAVEFKKRFGKVEELKQQKAMVGQVAKLKVGDRHVYYLVTKEKHNDKPNITTLKFCLREMRDHCVAHGINELAMPKIGCGLDGLAWEDVQKLIITVFKETNIKVTIYDI</sequence>
<dbReference type="EMBL" id="CAXITT010000711">
    <property type="protein sequence ID" value="CAL1545470.1"/>
    <property type="molecule type" value="Genomic_DNA"/>
</dbReference>
<dbReference type="Proteomes" id="UP001497497">
    <property type="component" value="Unassembled WGS sequence"/>
</dbReference>
<proteinExistence type="predicted"/>
<reference evidence="2 3" key="1">
    <citation type="submission" date="2024-04" db="EMBL/GenBank/DDBJ databases">
        <authorList>
            <consortium name="Genoscope - CEA"/>
            <person name="William W."/>
        </authorList>
    </citation>
    <scope>NUCLEOTIDE SEQUENCE [LARGE SCALE GENOMIC DNA]</scope>
</reference>
<feature type="domain" description="Macro" evidence="1">
    <location>
        <begin position="1"/>
        <end position="141"/>
    </location>
</feature>
<accession>A0AAV2IGY4</accession>
<dbReference type="InterPro" id="IPR050892">
    <property type="entry name" value="ADP-ribose_metab_enzymes"/>
</dbReference>
<dbReference type="AlphaFoldDB" id="A0AAV2IGY4"/>
<dbReference type="SUPFAM" id="SSF52949">
    <property type="entry name" value="Macro domain-like"/>
    <property type="match status" value="1"/>
</dbReference>
<name>A0AAV2IGY4_LYMST</name>
<dbReference type="PANTHER" id="PTHR12521">
    <property type="entry name" value="PROTEIN C6ORF130"/>
    <property type="match status" value="1"/>
</dbReference>
<dbReference type="PROSITE" id="PS51154">
    <property type="entry name" value="MACRO"/>
    <property type="match status" value="1"/>
</dbReference>
<evidence type="ECO:0000259" key="1">
    <source>
        <dbReference type="PROSITE" id="PS51154"/>
    </source>
</evidence>
<gene>
    <name evidence="2" type="ORF">GSLYS_00018953001</name>
</gene>
<dbReference type="InterPro" id="IPR002589">
    <property type="entry name" value="Macro_dom"/>
</dbReference>
<dbReference type="InterPro" id="IPR043472">
    <property type="entry name" value="Macro_dom-like"/>
</dbReference>
<evidence type="ECO:0000313" key="3">
    <source>
        <dbReference type="Proteomes" id="UP001497497"/>
    </source>
</evidence>
<dbReference type="PANTHER" id="PTHR12521:SF0">
    <property type="entry name" value="ADP-RIBOSE GLYCOHYDROLASE OARD1"/>
    <property type="match status" value="1"/>
</dbReference>
<evidence type="ECO:0000313" key="2">
    <source>
        <dbReference type="EMBL" id="CAL1545470.1"/>
    </source>
</evidence>
<keyword evidence="3" id="KW-1185">Reference proteome</keyword>
<comment type="caution">
    <text evidence="2">The sequence shown here is derived from an EMBL/GenBank/DDBJ whole genome shotgun (WGS) entry which is preliminary data.</text>
</comment>
<dbReference type="CDD" id="cd02901">
    <property type="entry name" value="Macro_Poa1p-like"/>
    <property type="match status" value="1"/>
</dbReference>